<evidence type="ECO:0000313" key="2">
    <source>
        <dbReference type="Proteomes" id="UP000005237"/>
    </source>
</evidence>
<protein>
    <submittedName>
        <fullName evidence="1">Uncharacterized protein</fullName>
    </submittedName>
</protein>
<sequence length="92" mass="10576">MMNDIFSDDDEEYEAFREQLYDGAAFDDDQVLVPMFGGFYAIHNKSNVAKPRQDLFLLNLEAPTNDLDPYKMGSLKTITPQIKVNNLFLFFG</sequence>
<reference evidence="1" key="2">
    <citation type="submission" date="2022-06" db="UniProtKB">
        <authorList>
            <consortium name="EnsemblMetazoa"/>
        </authorList>
    </citation>
    <scope>IDENTIFICATION</scope>
    <source>
        <strain evidence="1">DF5081</strain>
    </source>
</reference>
<dbReference type="AlphaFoldDB" id="A0A8R1EN59"/>
<name>A0A8R1EN59_CAEJA</name>
<dbReference type="EnsemblMetazoa" id="CJA37067.1">
    <property type="protein sequence ID" value="CJA37067.1"/>
    <property type="gene ID" value="WBGene00212914"/>
</dbReference>
<evidence type="ECO:0000313" key="1">
    <source>
        <dbReference type="EnsemblMetazoa" id="CJA37067.1"/>
    </source>
</evidence>
<dbReference type="Proteomes" id="UP000005237">
    <property type="component" value="Unassembled WGS sequence"/>
</dbReference>
<accession>A0A8R1EN59</accession>
<keyword evidence="2" id="KW-1185">Reference proteome</keyword>
<organism evidence="1 2">
    <name type="scientific">Caenorhabditis japonica</name>
    <dbReference type="NCBI Taxonomy" id="281687"/>
    <lineage>
        <taxon>Eukaryota</taxon>
        <taxon>Metazoa</taxon>
        <taxon>Ecdysozoa</taxon>
        <taxon>Nematoda</taxon>
        <taxon>Chromadorea</taxon>
        <taxon>Rhabditida</taxon>
        <taxon>Rhabditina</taxon>
        <taxon>Rhabditomorpha</taxon>
        <taxon>Rhabditoidea</taxon>
        <taxon>Rhabditidae</taxon>
        <taxon>Peloderinae</taxon>
        <taxon>Caenorhabditis</taxon>
    </lineage>
</organism>
<reference evidence="2" key="1">
    <citation type="submission" date="2010-08" db="EMBL/GenBank/DDBJ databases">
        <authorList>
            <consortium name="Caenorhabditis japonica Sequencing Consortium"/>
            <person name="Wilson R.K."/>
        </authorList>
    </citation>
    <scope>NUCLEOTIDE SEQUENCE [LARGE SCALE GENOMIC DNA]</scope>
    <source>
        <strain evidence="2">DF5081</strain>
    </source>
</reference>
<proteinExistence type="predicted"/>